<dbReference type="Pfam" id="PF20400">
    <property type="entry name" value="BAR_4"/>
    <property type="match status" value="1"/>
</dbReference>
<feature type="compositionally biased region" description="Polar residues" evidence="2">
    <location>
        <begin position="21"/>
        <end position="35"/>
    </location>
</feature>
<comment type="caution">
    <text evidence="4">The sequence shown here is derived from an EMBL/GenBank/DDBJ whole genome shotgun (WGS) entry which is preliminary data.</text>
</comment>
<dbReference type="Gene3D" id="1.20.1270.60">
    <property type="entry name" value="Arfaptin homology (AH) domain/BAR domain"/>
    <property type="match status" value="1"/>
</dbReference>
<dbReference type="EMBL" id="VXIT01000012">
    <property type="protein sequence ID" value="KAA6409074.1"/>
    <property type="molecule type" value="Genomic_DNA"/>
</dbReference>
<gene>
    <name evidence="4" type="ORF">FRX48_07418</name>
</gene>
<dbReference type="CDD" id="cd13311">
    <property type="entry name" value="PH_Slm1"/>
    <property type="match status" value="1"/>
</dbReference>
<dbReference type="Proteomes" id="UP000324767">
    <property type="component" value="Unassembled WGS sequence"/>
</dbReference>
<dbReference type="PANTHER" id="PTHR31941">
    <property type="entry name" value="CYTOSKELETAL SIGNALING PROTEIN SLM1"/>
    <property type="match status" value="1"/>
</dbReference>
<dbReference type="InterPro" id="IPR011993">
    <property type="entry name" value="PH-like_dom_sf"/>
</dbReference>
<dbReference type="Pfam" id="PF20399">
    <property type="entry name" value="PH_20"/>
    <property type="match status" value="1"/>
</dbReference>
<feature type="compositionally biased region" description="Polar residues" evidence="2">
    <location>
        <begin position="524"/>
        <end position="539"/>
    </location>
</feature>
<evidence type="ECO:0000259" key="3">
    <source>
        <dbReference type="PROSITE" id="PS50003"/>
    </source>
</evidence>
<feature type="compositionally biased region" description="Polar residues" evidence="2">
    <location>
        <begin position="788"/>
        <end position="798"/>
    </location>
</feature>
<feature type="compositionally biased region" description="Polar residues" evidence="2">
    <location>
        <begin position="499"/>
        <end position="510"/>
    </location>
</feature>
<evidence type="ECO:0000313" key="5">
    <source>
        <dbReference type="Proteomes" id="UP000324767"/>
    </source>
</evidence>
<feature type="region of interest" description="Disordered" evidence="2">
    <location>
        <begin position="1"/>
        <end position="117"/>
    </location>
</feature>
<dbReference type="PANTHER" id="PTHR31941:SF16">
    <property type="entry name" value="PHOSPHATIDYLINOSITOL 4,5-BISPHOSPHATE-BINDING PROTEIN SLM1-RELATED"/>
    <property type="match status" value="1"/>
</dbReference>
<feature type="compositionally biased region" description="Basic residues" evidence="2">
    <location>
        <begin position="81"/>
        <end position="94"/>
    </location>
</feature>
<feature type="domain" description="PH" evidence="3">
    <location>
        <begin position="376"/>
        <end position="481"/>
    </location>
</feature>
<feature type="region of interest" description="Disordered" evidence="2">
    <location>
        <begin position="583"/>
        <end position="676"/>
    </location>
</feature>
<dbReference type="InterPro" id="IPR027267">
    <property type="entry name" value="AH/BAR_dom_sf"/>
</dbReference>
<protein>
    <submittedName>
        <fullName evidence="4">PH domain</fullName>
    </submittedName>
</protein>
<keyword evidence="1" id="KW-0597">Phosphoprotein</keyword>
<dbReference type="PROSITE" id="PS50003">
    <property type="entry name" value="PH_DOMAIN"/>
    <property type="match status" value="1"/>
</dbReference>
<feature type="region of interest" description="Disordered" evidence="2">
    <location>
        <begin position="493"/>
        <end position="555"/>
    </location>
</feature>
<feature type="compositionally biased region" description="Basic and acidic residues" evidence="2">
    <location>
        <begin position="107"/>
        <end position="116"/>
    </location>
</feature>
<dbReference type="InterPro" id="IPR046868">
    <property type="entry name" value="BAR_4"/>
</dbReference>
<dbReference type="SMART" id="SM00233">
    <property type="entry name" value="PH"/>
    <property type="match status" value="1"/>
</dbReference>
<feature type="region of interest" description="Disordered" evidence="2">
    <location>
        <begin position="852"/>
        <end position="998"/>
    </location>
</feature>
<dbReference type="InterPro" id="IPR046869">
    <property type="entry name" value="SLM1/RGC1-like_PH"/>
</dbReference>
<organism evidence="4 5">
    <name type="scientific">Lasallia pustulata</name>
    <dbReference type="NCBI Taxonomy" id="136370"/>
    <lineage>
        <taxon>Eukaryota</taxon>
        <taxon>Fungi</taxon>
        <taxon>Dikarya</taxon>
        <taxon>Ascomycota</taxon>
        <taxon>Pezizomycotina</taxon>
        <taxon>Lecanoromycetes</taxon>
        <taxon>OSLEUM clade</taxon>
        <taxon>Umbilicariomycetidae</taxon>
        <taxon>Umbilicariales</taxon>
        <taxon>Umbilicariaceae</taxon>
        <taxon>Lasallia</taxon>
    </lineage>
</organism>
<sequence length="998" mass="108276">MEQSHFPSGTTEAADFAQGGLTDTSPLSRLIQQPHLSRLDDGADGSRLGSTLQDGAAATDARRPTSAMSQSNTLTPSRGGTLKKKQSLSRRGSLKRSTSMKSIGAGDVRDRGKRADAEDDEMNSVFFMPVPTHGNPTDILANRFQAWRKVLKDLITYFRDIQKSYESRSKSLLTLSNVINTTTPPSMFLAEGGISDATQILRDYNKQSLAEGNKAKNIEDDVIAQLAGLRSDLQQKVKEIKNLSGDFKNAVDKETEGTRKAVRNLQEALETMDSASSGKSDPYLAFLNLESSGRELESIVVGEIQKAYNAYAGILKREADEAYDAADRLRSGPIAMAKDHEWDSFIDNNENFIDPKVPVRRVEHIHYPGKEHPAAAEVRAGMLERKSKYLKSYTPGWYVLSPTHLHEFKSADSLNTQTPMMSLYLPEQKLGSRSGADSSSHKFMLKGRQTGPMHRGHAWVFRAESRDTMLAWFEDIKNLTEKTGEERNAFVRQHARSVSGGSQKPASVSSDGAMDEDEADQVPYSATASHVSQPMSQQDHLLKRPQPGGRFPSDLNVNRNLLVPLSPSSGASSDDSDIVATASALPGSDVRNRQSDHPARDNENTTASDDFPGGVTRKASTREKHNPTAQTLEYPGLQEQPAMHGSTPHIPARQAATHPGPAHDGTGSRAISPGDVATSSRYDSYIPIAQKAEYNNLLVEKGPYETSQQGLVAGEIESEGAPDVSRATSHHGTHVPITHQTEYFGFPVIPAIPELEQQISAPQAPHQQSSIQKPPTREVSTRPGVEYNDQSVQVQGISSDGPGEVSHGGPHHQPQTTPEPKPLSYESVRHDSIYGDWMGPKATGVVAAKAAPRPHQHDLVEPAEQQKQAFQQPQSEPANFDDTTSAPTELPTVLSPRSSPRTKGLGIDAFDASTEPDISRTIPATPKANATGTDTYLASDVRSRSDTNMAPHPQAAGPVPPPRESEPSRPLAAGEDTPPRPLSHFHIPGEFPPTPAAG</sequence>
<dbReference type="Gene3D" id="2.30.29.30">
    <property type="entry name" value="Pleckstrin-homology domain (PH domain)/Phosphotyrosine-binding domain (PTB)"/>
    <property type="match status" value="1"/>
</dbReference>
<dbReference type="SUPFAM" id="SSF50729">
    <property type="entry name" value="PH domain-like"/>
    <property type="match status" value="1"/>
</dbReference>
<dbReference type="SUPFAM" id="SSF103657">
    <property type="entry name" value="BAR/IMD domain-like"/>
    <property type="match status" value="1"/>
</dbReference>
<dbReference type="InterPro" id="IPR001849">
    <property type="entry name" value="PH_domain"/>
</dbReference>
<dbReference type="InterPro" id="IPR043453">
    <property type="entry name" value="Slm1_PH"/>
</dbReference>
<evidence type="ECO:0000313" key="4">
    <source>
        <dbReference type="EMBL" id="KAA6409074.1"/>
    </source>
</evidence>
<feature type="region of interest" description="Disordered" evidence="2">
    <location>
        <begin position="759"/>
        <end position="825"/>
    </location>
</feature>
<reference evidence="4 5" key="1">
    <citation type="submission" date="2019-09" db="EMBL/GenBank/DDBJ databases">
        <title>The hologenome of the rock-dwelling lichen Lasallia pustulata.</title>
        <authorList>
            <person name="Greshake Tzovaras B."/>
            <person name="Segers F."/>
            <person name="Bicker A."/>
            <person name="Dal Grande F."/>
            <person name="Otte J."/>
            <person name="Hankeln T."/>
            <person name="Schmitt I."/>
            <person name="Ebersberger I."/>
        </authorList>
    </citation>
    <scope>NUCLEOTIDE SEQUENCE [LARGE SCALE GENOMIC DNA]</scope>
    <source>
        <strain evidence="4">A1-1</strain>
    </source>
</reference>
<feature type="compositionally biased region" description="Basic and acidic residues" evidence="2">
    <location>
        <begin position="590"/>
        <end position="603"/>
    </location>
</feature>
<feature type="compositionally biased region" description="Polar residues" evidence="2">
    <location>
        <begin position="759"/>
        <end position="773"/>
    </location>
</feature>
<accession>A0A5M8PJX4</accession>
<feature type="compositionally biased region" description="Polar residues" evidence="2">
    <location>
        <begin position="66"/>
        <end position="78"/>
    </location>
</feature>
<name>A0A5M8PJX4_9LECA</name>
<evidence type="ECO:0000256" key="1">
    <source>
        <dbReference type="ARBA" id="ARBA00022553"/>
    </source>
</evidence>
<feature type="compositionally biased region" description="Polar residues" evidence="2">
    <location>
        <begin position="1"/>
        <end position="11"/>
    </location>
</feature>
<feature type="compositionally biased region" description="Low complexity" evidence="2">
    <location>
        <begin position="862"/>
        <end position="877"/>
    </location>
</feature>
<proteinExistence type="predicted"/>
<dbReference type="AlphaFoldDB" id="A0A5M8PJX4"/>
<evidence type="ECO:0000256" key="2">
    <source>
        <dbReference type="SAM" id="MobiDB-lite"/>
    </source>
</evidence>
<dbReference type="OrthoDB" id="5598057at2759"/>